<evidence type="ECO:0000313" key="6">
    <source>
        <dbReference type="EMBL" id="ORX65990.1"/>
    </source>
</evidence>
<evidence type="ECO:0000256" key="4">
    <source>
        <dbReference type="SAM" id="SignalP"/>
    </source>
</evidence>
<dbReference type="AlphaFoldDB" id="A0A1Y1VXI2"/>
<evidence type="ECO:0000259" key="5">
    <source>
        <dbReference type="PROSITE" id="PS51763"/>
    </source>
</evidence>
<keyword evidence="3" id="KW-0378">Hydrolase</keyword>
<name>A0A1Y1VXI2_9FUNG</name>
<organism evidence="6 7">
    <name type="scientific">Anaeromyces robustus</name>
    <dbReference type="NCBI Taxonomy" id="1754192"/>
    <lineage>
        <taxon>Eukaryota</taxon>
        <taxon>Fungi</taxon>
        <taxon>Fungi incertae sedis</taxon>
        <taxon>Chytridiomycota</taxon>
        <taxon>Chytridiomycota incertae sedis</taxon>
        <taxon>Neocallimastigomycetes</taxon>
        <taxon>Neocallimastigales</taxon>
        <taxon>Neocallimastigaceae</taxon>
        <taxon>Anaeromyces</taxon>
    </lineage>
</organism>
<comment type="caution">
    <text evidence="6">The sequence shown here is derived from an EMBL/GenBank/DDBJ whole genome shotgun (WGS) entry which is preliminary data.</text>
</comment>
<keyword evidence="1 4" id="KW-0732">Signal</keyword>
<feature type="chain" id="PRO_5012756391" description="CBM10 domain-containing protein" evidence="4">
    <location>
        <begin position="21"/>
        <end position="294"/>
    </location>
</feature>
<dbReference type="PROSITE" id="PS51763">
    <property type="entry name" value="CBM10"/>
    <property type="match status" value="1"/>
</dbReference>
<feature type="domain" description="CBM10" evidence="5">
    <location>
        <begin position="124"/>
        <end position="161"/>
    </location>
</feature>
<reference evidence="6 7" key="1">
    <citation type="submission" date="2016-08" db="EMBL/GenBank/DDBJ databases">
        <title>A Parts List for Fungal Cellulosomes Revealed by Comparative Genomics.</title>
        <authorList>
            <consortium name="DOE Joint Genome Institute"/>
            <person name="Haitjema C.H."/>
            <person name="Gilmore S.P."/>
            <person name="Henske J.K."/>
            <person name="Solomon K.V."/>
            <person name="De Groot R."/>
            <person name="Kuo A."/>
            <person name="Mondo S.J."/>
            <person name="Salamov A.A."/>
            <person name="Labutti K."/>
            <person name="Zhao Z."/>
            <person name="Chiniquy J."/>
            <person name="Barry K."/>
            <person name="Brewer H.M."/>
            <person name="Purvine S.O."/>
            <person name="Wright A.T."/>
            <person name="Boxma B."/>
            <person name="Van Alen T."/>
            <person name="Hackstein J.H."/>
            <person name="Baker S.E."/>
            <person name="Grigoriev I.V."/>
            <person name="O'Malley M.A."/>
        </authorList>
    </citation>
    <scope>NUCLEOTIDE SEQUENCE [LARGE SCALE GENOMIC DNA]</scope>
    <source>
        <strain evidence="6 7">S4</strain>
    </source>
</reference>
<keyword evidence="7" id="KW-1185">Reference proteome</keyword>
<dbReference type="GO" id="GO:0016787">
    <property type="term" value="F:hydrolase activity"/>
    <property type="evidence" value="ECO:0007669"/>
    <property type="project" value="UniProtKB-KW"/>
</dbReference>
<feature type="signal peptide" evidence="4">
    <location>
        <begin position="1"/>
        <end position="20"/>
    </location>
</feature>
<keyword evidence="2" id="KW-0677">Repeat</keyword>
<dbReference type="InterPro" id="IPR009034">
    <property type="entry name" value="Dockerin_dom_fun_sf"/>
</dbReference>
<gene>
    <name evidence="6" type="ORF">BCR32DRAFT_272677</name>
</gene>
<dbReference type="Pfam" id="PF02013">
    <property type="entry name" value="CBM_10"/>
    <property type="match status" value="1"/>
</dbReference>
<evidence type="ECO:0000256" key="1">
    <source>
        <dbReference type="ARBA" id="ARBA00022729"/>
    </source>
</evidence>
<sequence>MKSQFIIAIIATLTLSMVVADEFSSFEKLYNVEDNGEKCYARIFGYPCCNNNEVKITSYDLGDFDIIDNFVMCGIGYPEGEEMFGDYPYCDECVSNYFDKDGGWYYDKTDKTWCKVNERRCFSICEPKKGYKYCKNSSKIITTDTDGTTWGIEDNHWCLIQTIPEYNDFELTPVSYIDKISGQEYKIVNFLYDKGNNFEEKYEIVTLIINGIPVNFSKITYNSNSFSFKTESVMWKENEIKMILRDKTTKQKYFKIFNNQTIPYNLIHNNTTILDFFSFFHVIKIIIFSENMKL</sequence>
<evidence type="ECO:0000256" key="2">
    <source>
        <dbReference type="ARBA" id="ARBA00022737"/>
    </source>
</evidence>
<dbReference type="EMBL" id="MCFG01000451">
    <property type="protein sequence ID" value="ORX65990.1"/>
    <property type="molecule type" value="Genomic_DNA"/>
</dbReference>
<dbReference type="Gene3D" id="3.90.1220.10">
    <property type="entry name" value="Cellulose docking domain, dockering"/>
    <property type="match status" value="1"/>
</dbReference>
<proteinExistence type="predicted"/>
<dbReference type="SUPFAM" id="SSF64571">
    <property type="entry name" value="Cellulose docking domain, dockering"/>
    <property type="match status" value="1"/>
</dbReference>
<evidence type="ECO:0000256" key="3">
    <source>
        <dbReference type="ARBA" id="ARBA00022801"/>
    </source>
</evidence>
<protein>
    <recommendedName>
        <fullName evidence="5">CBM10 domain-containing protein</fullName>
    </recommendedName>
</protein>
<reference evidence="6 7" key="2">
    <citation type="submission" date="2016-08" db="EMBL/GenBank/DDBJ databases">
        <title>Pervasive Adenine N6-methylation of Active Genes in Fungi.</title>
        <authorList>
            <consortium name="DOE Joint Genome Institute"/>
            <person name="Mondo S.J."/>
            <person name="Dannebaum R.O."/>
            <person name="Kuo R.C."/>
            <person name="Labutti K."/>
            <person name="Haridas S."/>
            <person name="Kuo A."/>
            <person name="Salamov A."/>
            <person name="Ahrendt S.R."/>
            <person name="Lipzen A."/>
            <person name="Sullivan W."/>
            <person name="Andreopoulos W.B."/>
            <person name="Clum A."/>
            <person name="Lindquist E."/>
            <person name="Daum C."/>
            <person name="Ramamoorthy G.K."/>
            <person name="Gryganskyi A."/>
            <person name="Culley D."/>
            <person name="Magnuson J.K."/>
            <person name="James T.Y."/>
            <person name="O'Malley M.A."/>
            <person name="Stajich J.E."/>
            <person name="Spatafora J.W."/>
            <person name="Visel A."/>
            <person name="Grigoriev I.V."/>
        </authorList>
    </citation>
    <scope>NUCLEOTIDE SEQUENCE [LARGE SCALE GENOMIC DNA]</scope>
    <source>
        <strain evidence="6 7">S4</strain>
    </source>
</reference>
<accession>A0A1Y1VXI2</accession>
<dbReference type="Proteomes" id="UP000193944">
    <property type="component" value="Unassembled WGS sequence"/>
</dbReference>
<dbReference type="InterPro" id="IPR002883">
    <property type="entry name" value="CBM10/Dockerin_dom"/>
</dbReference>
<dbReference type="STRING" id="1754192.A0A1Y1VXI2"/>
<evidence type="ECO:0000313" key="7">
    <source>
        <dbReference type="Proteomes" id="UP000193944"/>
    </source>
</evidence>